<evidence type="ECO:0000256" key="1">
    <source>
        <dbReference type="SAM" id="Phobius"/>
    </source>
</evidence>
<keyword evidence="1" id="KW-0472">Membrane</keyword>
<name>A0A7H8N2A5_9ACTN</name>
<evidence type="ECO:0000313" key="3">
    <source>
        <dbReference type="Proteomes" id="UP000509303"/>
    </source>
</evidence>
<keyword evidence="3" id="KW-1185">Reference proteome</keyword>
<dbReference type="EMBL" id="CP054929">
    <property type="protein sequence ID" value="QKW48526.1"/>
    <property type="molecule type" value="Genomic_DNA"/>
</dbReference>
<feature type="transmembrane region" description="Helical" evidence="1">
    <location>
        <begin position="32"/>
        <end position="56"/>
    </location>
</feature>
<dbReference type="RefSeq" id="WP_176160223.1">
    <property type="nucleotide sequence ID" value="NZ_CP054929.1"/>
</dbReference>
<sequence length="196" mass="21823">MSARATRRGLGPPLWRWRRNPLRRRTDVIEAWSLLLAAVIMVVGGVTLGVTTALLAREPLMEQHENRYQTQAVLVRDVPQRPTELGEPGANRVRATVRWTDVSGTTHTGQTRVDEGREAGERVTIWTDERGELTTAPLSPAQAATRAGVVGAIAATGFCCLTLSARRQVQRRLDRERAAQWERAWAEVGPRWSGRV</sequence>
<dbReference type="PANTHER" id="PTHR42305">
    <property type="entry name" value="MEMBRANE PROTEIN RV1733C-RELATED"/>
    <property type="match status" value="1"/>
</dbReference>
<keyword evidence="1" id="KW-0812">Transmembrane</keyword>
<dbReference type="PANTHER" id="PTHR42305:SF1">
    <property type="entry name" value="MEMBRANE PROTEIN RV1733C-RELATED"/>
    <property type="match status" value="1"/>
</dbReference>
<proteinExistence type="predicted"/>
<gene>
    <name evidence="2" type="ORF">HUT08_02030</name>
</gene>
<reference evidence="2 3" key="1">
    <citation type="submission" date="2020-06" db="EMBL/GenBank/DDBJ databases">
        <title>Genome mining for natural products.</title>
        <authorList>
            <person name="Zhang B."/>
            <person name="Shi J."/>
            <person name="Ge H."/>
        </authorList>
    </citation>
    <scope>NUCLEOTIDE SEQUENCE [LARGE SCALE GENOMIC DNA]</scope>
    <source>
        <strain evidence="2 3">NA00687</strain>
    </source>
</reference>
<keyword evidence="1" id="KW-1133">Transmembrane helix</keyword>
<evidence type="ECO:0000313" key="2">
    <source>
        <dbReference type="EMBL" id="QKW48526.1"/>
    </source>
</evidence>
<feature type="transmembrane region" description="Helical" evidence="1">
    <location>
        <begin position="143"/>
        <end position="165"/>
    </location>
</feature>
<dbReference type="InterPro" id="IPR039708">
    <property type="entry name" value="MT1774/Rv1733c-like"/>
</dbReference>
<dbReference type="Proteomes" id="UP000509303">
    <property type="component" value="Chromosome"/>
</dbReference>
<protein>
    <submittedName>
        <fullName evidence="2">Uncharacterized protein</fullName>
    </submittedName>
</protein>
<organism evidence="2 3">
    <name type="scientific">Streptomyces buecherae</name>
    <dbReference type="NCBI Taxonomy" id="2763006"/>
    <lineage>
        <taxon>Bacteria</taxon>
        <taxon>Bacillati</taxon>
        <taxon>Actinomycetota</taxon>
        <taxon>Actinomycetes</taxon>
        <taxon>Kitasatosporales</taxon>
        <taxon>Streptomycetaceae</taxon>
        <taxon>Streptomyces</taxon>
    </lineage>
</organism>
<accession>A0A7H8N2A5</accession>
<dbReference type="AlphaFoldDB" id="A0A7H8N2A5"/>